<keyword evidence="8" id="KW-1185">Reference proteome</keyword>
<evidence type="ECO:0000313" key="7">
    <source>
        <dbReference type="EMBL" id="CAH2054585.1"/>
    </source>
</evidence>
<dbReference type="Pfam" id="PF17054">
    <property type="entry name" value="JUPITER"/>
    <property type="match status" value="1"/>
</dbReference>
<comment type="subcellular location">
    <subcellularLocation>
        <location evidence="2">Cytoplasm</location>
    </subcellularLocation>
    <subcellularLocation>
        <location evidence="1">Nucleus</location>
    </subcellularLocation>
</comment>
<evidence type="ECO:0000256" key="2">
    <source>
        <dbReference type="ARBA" id="ARBA00004496"/>
    </source>
</evidence>
<evidence type="ECO:0000256" key="6">
    <source>
        <dbReference type="SAM" id="MobiDB-lite"/>
    </source>
</evidence>
<keyword evidence="4" id="KW-0597">Phosphoprotein</keyword>
<evidence type="ECO:0000313" key="8">
    <source>
        <dbReference type="Proteomes" id="UP000837857"/>
    </source>
</evidence>
<evidence type="ECO:0000256" key="1">
    <source>
        <dbReference type="ARBA" id="ARBA00004123"/>
    </source>
</evidence>
<dbReference type="EMBL" id="OW152833">
    <property type="protein sequence ID" value="CAH2054585.1"/>
    <property type="molecule type" value="Genomic_DNA"/>
</dbReference>
<evidence type="ECO:0000256" key="4">
    <source>
        <dbReference type="ARBA" id="ARBA00022553"/>
    </source>
</evidence>
<reference evidence="7" key="1">
    <citation type="submission" date="2022-03" db="EMBL/GenBank/DDBJ databases">
        <authorList>
            <person name="Martin H S."/>
        </authorList>
    </citation>
    <scope>NUCLEOTIDE SEQUENCE</scope>
</reference>
<evidence type="ECO:0000256" key="3">
    <source>
        <dbReference type="ARBA" id="ARBA00022490"/>
    </source>
</evidence>
<evidence type="ECO:0000256" key="5">
    <source>
        <dbReference type="ARBA" id="ARBA00023242"/>
    </source>
</evidence>
<evidence type="ECO:0008006" key="9">
    <source>
        <dbReference type="Google" id="ProtNLM"/>
    </source>
</evidence>
<keyword evidence="3" id="KW-0963">Cytoplasm</keyword>
<feature type="compositionally biased region" description="Basic and acidic residues" evidence="6">
    <location>
        <begin position="79"/>
        <end position="92"/>
    </location>
</feature>
<name>A0ABN8IGD9_9NEOP</name>
<proteinExistence type="predicted"/>
<dbReference type="InterPro" id="IPR033335">
    <property type="entry name" value="JUPITER"/>
</dbReference>
<dbReference type="Proteomes" id="UP000837857">
    <property type="component" value="Chromosome 21"/>
</dbReference>
<accession>A0ABN8IGD9</accession>
<keyword evidence="5" id="KW-0539">Nucleus</keyword>
<protein>
    <recommendedName>
        <fullName evidence="9">Microtubule-associated protein Jupiter</fullName>
    </recommendedName>
</protein>
<feature type="non-terminal residue" evidence="7">
    <location>
        <position position="442"/>
    </location>
</feature>
<sequence length="442" mass="48850">MSIDGGFVDRRSDSMLVMFYGVLNLCIDSRHLLTLPPAEVWAPPVRRVPNAPKSCIAEIFSSDSPDGSPVKNGTARPRVVRDTPTRPRDTHSRLFGQATATSVSPMVTDTIRSHIQFGDAEVNGSPSHSPSKMVNGSATSTPSRGETGPAEHSSYTPPRRNPVTGDGIAVPPLRRRHPAASQRGADEYNPQDPDLLEPRPSHHYFTRHWPPPPGVYYVESTEIPRPVCHQCPRVLLGLETDDPERSHPIIDPDSLSPQPVLDRPWPPFPARHYLERERRHVPHHPLPPYAFVGMTSALGERPQPDYNRNPIATLDGPVDPFIVANTNPPISLFRYERDGPIPDCSLLDTPKAPGPFTLTGFPPIFPKYVPGYLFNLSRHAEDIKPKTYYVDYVRQRELEGNPITGDGYKSLNGQINTVTSINGGSNLTHSRVPPGGYSSGLW</sequence>
<gene>
    <name evidence="7" type="ORF">IPOD504_LOCUS8691</name>
</gene>
<organism evidence="7 8">
    <name type="scientific">Iphiclides podalirius</name>
    <name type="common">scarce swallowtail</name>
    <dbReference type="NCBI Taxonomy" id="110791"/>
    <lineage>
        <taxon>Eukaryota</taxon>
        <taxon>Metazoa</taxon>
        <taxon>Ecdysozoa</taxon>
        <taxon>Arthropoda</taxon>
        <taxon>Hexapoda</taxon>
        <taxon>Insecta</taxon>
        <taxon>Pterygota</taxon>
        <taxon>Neoptera</taxon>
        <taxon>Endopterygota</taxon>
        <taxon>Lepidoptera</taxon>
        <taxon>Glossata</taxon>
        <taxon>Ditrysia</taxon>
        <taxon>Papilionoidea</taxon>
        <taxon>Papilionidae</taxon>
        <taxon>Papilioninae</taxon>
        <taxon>Iphiclides</taxon>
    </lineage>
</organism>
<feature type="region of interest" description="Disordered" evidence="6">
    <location>
        <begin position="59"/>
        <end position="106"/>
    </location>
</feature>
<feature type="compositionally biased region" description="Polar residues" evidence="6">
    <location>
        <begin position="124"/>
        <end position="144"/>
    </location>
</feature>
<feature type="region of interest" description="Disordered" evidence="6">
    <location>
        <begin position="119"/>
        <end position="201"/>
    </location>
</feature>